<comment type="caution">
    <text evidence="6">The sequence shown here is derived from an EMBL/GenBank/DDBJ whole genome shotgun (WGS) entry which is preliminary data.</text>
</comment>
<dbReference type="GO" id="GO:0005730">
    <property type="term" value="C:nucleolus"/>
    <property type="evidence" value="ECO:0007669"/>
    <property type="project" value="UniProtKB-SubCell"/>
</dbReference>
<dbReference type="HOGENOM" id="CLU_006786_0_0_1"/>
<feature type="region of interest" description="Disordered" evidence="4">
    <location>
        <begin position="1"/>
        <end position="125"/>
    </location>
</feature>
<feature type="domain" description="MI" evidence="5">
    <location>
        <begin position="778"/>
        <end position="892"/>
    </location>
</feature>
<evidence type="ECO:0000256" key="3">
    <source>
        <dbReference type="ARBA" id="ARBA00023242"/>
    </source>
</evidence>
<feature type="compositionally biased region" description="Basic and acidic residues" evidence="4">
    <location>
        <begin position="253"/>
        <end position="274"/>
    </location>
</feature>
<sequence length="988" mass="112609">HSRPQKNVRQGGRNGRKSSKAPAVKTRKDLRKEKRQQKKLNRFNYHNRSRKERQGQGAGDGRHQKQHGGKFAHDQQSDGDDESEVFDDDEEIPSDDFSDEEDSGKGMAKGSKHQPVSKPYTSQLEVEREKEIMELRRYEEGLKSNRIKQLEAANEEDDRVIEKYEKLLKINRRRNKEGIPKSFNDGLDYALELCTDESIRKMYEAAKEAAELEENSGDEFVEDLKQAVGGKLNVEPKEDSGEPSKRTKKRKEKLSPKERKRVEKLKKIEEKYFGLDDMDDDLGEYDSEMEQEEEVADENGGESDYSENDELYDSDEEEDDELESDEEREEEKNGKRVKFAPKEKEKQSKNGKETKKKATGKQKASSDSEEEPEYDDEEQDFDDEDDGLDDLFDDESGSDDPSDGEDGSKSSTKKDDGTWEDIYGRKRDKAGNIIKEDNSSAGATGGKYVPPHLRAKLEAEAAAKGNATDPKQQERLQRLQRTLKGQINRLAESNVHRISITLDNLYMQNARHDMNSTLTALILEATVVPTLTPERMVLEHMLLVAILHANVGGEVGSQFLETIVGRFLELLGEIETTPNEAKQLDNCVQLMCHLYTFDIVKCKIVHEVMQKLIQCFNEKAVECILLVLRTVGFILRKDDPLALKELIIAIQKKAANAPDKLKNDPRVKYMLEILLAVKNNNMSKIPQYDPTLVEHFRKLLKGMINTGKYVSSLNIGIEDIVKIPERGKWWLVGSAWLGAKDAGPNTGGKPGTTSTSTGEAQYSEQLLELARQQRMNTDDRRNAFCIIMSAEDYLDAFEKLLRLAIKDLRILVSVIIHCALAEKDYNPYYSVLAQKFCDYDRRYQLAIQYALWDRLKEIHSLQQQQVRNLARFITHLIGEGGLALSCLKVVDLAEIDKVNLRLMRQIMLGLLLMEDENKCLQVFSRISASFKLKAFKDGIRLFMHHFLARGSSSANSSSLPEEQVQLLQERIKQADELLATDTKIECDF</sequence>
<dbReference type="PaxDb" id="7165-AGAP011285-PA"/>
<dbReference type="InterPro" id="IPR016024">
    <property type="entry name" value="ARM-type_fold"/>
</dbReference>
<dbReference type="EMBL" id="AAAB01008816">
    <property type="protein sequence ID" value="EAA05188.4"/>
    <property type="molecule type" value="Genomic_DNA"/>
</dbReference>
<reference evidence="6" key="2">
    <citation type="submission" date="2002-03" db="EMBL/GenBank/DDBJ databases">
        <authorList>
            <consortium name="The Anopheles Genome Sequencing Consortium"/>
        </authorList>
    </citation>
    <scope>NUCLEOTIDE SEQUENCE</scope>
    <source>
        <strain evidence="6">PEST</strain>
    </source>
</reference>
<feature type="non-terminal residue" evidence="6">
    <location>
        <position position="1"/>
    </location>
</feature>
<dbReference type="FunCoup" id="Q7QHP3">
    <property type="interactions" value="1311"/>
</dbReference>
<feature type="compositionally biased region" description="Basic and acidic residues" evidence="4">
    <location>
        <begin position="406"/>
        <end position="424"/>
    </location>
</feature>
<dbReference type="STRING" id="7165.Q7QHP3"/>
<keyword evidence="3" id="KW-0539">Nucleus</keyword>
<dbReference type="PhylomeDB" id="Q7QHP3"/>
<evidence type="ECO:0000256" key="2">
    <source>
        <dbReference type="ARBA" id="ARBA00006856"/>
    </source>
</evidence>
<accession>Q7QHP3</accession>
<feature type="compositionally biased region" description="Basic and acidic residues" evidence="4">
    <location>
        <begin position="330"/>
        <end position="353"/>
    </location>
</feature>
<feature type="compositionally biased region" description="Acidic residues" evidence="4">
    <location>
        <begin position="77"/>
        <end position="102"/>
    </location>
</feature>
<reference evidence="6" key="5">
    <citation type="submission" date="2011-05" db="EMBL/GenBank/DDBJ databases">
        <authorList>
            <consortium name="VectorBase"/>
        </authorList>
    </citation>
    <scope>NUCLEOTIDE SEQUENCE</scope>
    <source>
        <strain evidence="6">PEST</strain>
    </source>
</reference>
<feature type="compositionally biased region" description="Basic and acidic residues" evidence="4">
    <location>
        <begin position="234"/>
        <end position="245"/>
    </location>
</feature>
<comment type="similarity">
    <text evidence="2">Belongs to the CWC22 family.</text>
</comment>
<dbReference type="SMART" id="SM00543">
    <property type="entry name" value="MIF4G"/>
    <property type="match status" value="1"/>
</dbReference>
<organism evidence="6">
    <name type="scientific">Anopheles gambiae</name>
    <name type="common">African malaria mosquito</name>
    <dbReference type="NCBI Taxonomy" id="7165"/>
    <lineage>
        <taxon>Eukaryota</taxon>
        <taxon>Metazoa</taxon>
        <taxon>Ecdysozoa</taxon>
        <taxon>Arthropoda</taxon>
        <taxon>Hexapoda</taxon>
        <taxon>Insecta</taxon>
        <taxon>Pterygota</taxon>
        <taxon>Neoptera</taxon>
        <taxon>Endopterygota</taxon>
        <taxon>Diptera</taxon>
        <taxon>Nematocera</taxon>
        <taxon>Culicoidea</taxon>
        <taxon>Culicidae</taxon>
        <taxon>Anophelinae</taxon>
        <taxon>Anopheles</taxon>
    </lineage>
</organism>
<name>Q7QHP3_ANOGA</name>
<dbReference type="PROSITE" id="PS51366">
    <property type="entry name" value="MI"/>
    <property type="match status" value="1"/>
</dbReference>
<dbReference type="Gene3D" id="1.25.40.180">
    <property type="match status" value="1"/>
</dbReference>
<dbReference type="InterPro" id="IPR050781">
    <property type="entry name" value="CWC22_splicing_factor"/>
</dbReference>
<dbReference type="SUPFAM" id="SSF48371">
    <property type="entry name" value="ARM repeat"/>
    <property type="match status" value="1"/>
</dbReference>
<reference evidence="6" key="3">
    <citation type="journal article" date="2004" name="Trends Parasitol.">
        <title>The Anopheles gambiae genome: an update.</title>
        <authorList>
            <person name="Mongin E."/>
            <person name="Louis C."/>
            <person name="Holt R.A."/>
            <person name="Birney E."/>
            <person name="Collins F.H."/>
        </authorList>
    </citation>
    <scope>NUCLEOTIDE SEQUENCE</scope>
    <source>
        <strain evidence="6">PEST</strain>
    </source>
</reference>
<dbReference type="GO" id="GO:0003723">
    <property type="term" value="F:RNA binding"/>
    <property type="evidence" value="ECO:0007669"/>
    <property type="project" value="InterPro"/>
</dbReference>
<evidence type="ECO:0000256" key="1">
    <source>
        <dbReference type="ARBA" id="ARBA00004604"/>
    </source>
</evidence>
<feature type="compositionally biased region" description="Acidic residues" evidence="4">
    <location>
        <begin position="276"/>
        <end position="329"/>
    </location>
</feature>
<dbReference type="InParanoid" id="Q7QHP3"/>
<evidence type="ECO:0000259" key="5">
    <source>
        <dbReference type="PROSITE" id="PS51366"/>
    </source>
</evidence>
<dbReference type="FunFam" id="1.25.40.180:FF:000032">
    <property type="entry name" value="Nucleolar MIF4G domain-containing protein 1"/>
    <property type="match status" value="1"/>
</dbReference>
<dbReference type="AlphaFoldDB" id="Q7QHP3"/>
<feature type="compositionally biased region" description="Acidic residues" evidence="4">
    <location>
        <begin position="367"/>
        <end position="405"/>
    </location>
</feature>
<dbReference type="VEuPathDB" id="VectorBase:AGAMI1_009245"/>
<dbReference type="Pfam" id="PF02854">
    <property type="entry name" value="MIF4G"/>
    <property type="match status" value="1"/>
</dbReference>
<dbReference type="PANTHER" id="PTHR18034">
    <property type="entry name" value="CELL CYCLE CONTROL PROTEIN CWF22-RELATED"/>
    <property type="match status" value="1"/>
</dbReference>
<dbReference type="OMA" id="MQYYAKK"/>
<dbReference type="InterPro" id="IPR003891">
    <property type="entry name" value="Initiation_fac_eIF4g_MI"/>
</dbReference>
<feature type="compositionally biased region" description="Basic residues" evidence="4">
    <location>
        <begin position="33"/>
        <end position="51"/>
    </location>
</feature>
<evidence type="ECO:0000256" key="4">
    <source>
        <dbReference type="SAM" id="MobiDB-lite"/>
    </source>
</evidence>
<feature type="compositionally biased region" description="Acidic residues" evidence="4">
    <location>
        <begin position="211"/>
        <end position="221"/>
    </location>
</feature>
<dbReference type="PANTHER" id="PTHR18034:SF4">
    <property type="entry name" value="NUCLEOLAR MIF4G DOMAIN-CONTAINING PROTEIN 1"/>
    <property type="match status" value="1"/>
</dbReference>
<dbReference type="Pfam" id="PF02847">
    <property type="entry name" value="MA3"/>
    <property type="match status" value="1"/>
</dbReference>
<reference evidence="6" key="1">
    <citation type="journal article" date="2002" name="Science">
        <title>The genome sequence of the malaria mosquito Anopheles gambiae.</title>
        <authorList>
            <person name="Holt R.A."/>
            <person name="Subramanian G.M."/>
            <person name="Halpern A."/>
            <person name="Sutton G.G."/>
            <person name="Charlab R."/>
            <person name="Nusskern D.R."/>
            <person name="Wincker P."/>
            <person name="Clark A.G."/>
            <person name="Ribeiro J.M."/>
            <person name="Wides R."/>
            <person name="Salzberg S.L."/>
            <person name="Loftus B."/>
            <person name="Yandell M."/>
            <person name="Majoros W.H."/>
            <person name="Rusch D.B."/>
            <person name="Lai Z."/>
            <person name="Kraft C.L."/>
            <person name="Abril J.F."/>
            <person name="Anthouard V."/>
            <person name="Arensburger P."/>
            <person name="Atkinson P.W."/>
            <person name="Baden H."/>
            <person name="de Berardinis V."/>
            <person name="Baldwin D."/>
            <person name="Benes V."/>
            <person name="Biedler J."/>
            <person name="Blass C."/>
            <person name="Bolanos R."/>
            <person name="Boscus D."/>
            <person name="Barnstead M."/>
            <person name="Cai S."/>
            <person name="Center A."/>
            <person name="Chaturverdi K."/>
            <person name="Christophides G.K."/>
            <person name="Chrystal M.A."/>
            <person name="Clamp M."/>
            <person name="Cravchik A."/>
            <person name="Curwen V."/>
            <person name="Dana A."/>
            <person name="Delcher A."/>
            <person name="Dew I."/>
            <person name="Evans C.A."/>
            <person name="Flanigan M."/>
            <person name="Grundschober-Freimoser A."/>
            <person name="Friedli L."/>
            <person name="Gu Z."/>
            <person name="Guan P."/>
            <person name="Guigo R."/>
            <person name="Hillenmeyer M.E."/>
            <person name="Hladun S.L."/>
            <person name="Hogan J.R."/>
            <person name="Hong Y.S."/>
            <person name="Hoover J."/>
            <person name="Jaillon O."/>
            <person name="Ke Z."/>
            <person name="Kodira C."/>
            <person name="Kokoza E."/>
            <person name="Koutsos A."/>
            <person name="Letunic I."/>
            <person name="Levitsky A."/>
            <person name="Liang Y."/>
            <person name="Lin J.J."/>
            <person name="Lobo N.F."/>
            <person name="Lopez J.R."/>
            <person name="Malek J.A."/>
            <person name="McIntosh T.C."/>
            <person name="Meister S."/>
            <person name="Miller J."/>
            <person name="Mobarry C."/>
            <person name="Mongin E."/>
            <person name="Murphy S.D."/>
            <person name="O'Brochta D.A."/>
            <person name="Pfannkoch C."/>
            <person name="Qi R."/>
            <person name="Regier M.A."/>
            <person name="Remington K."/>
            <person name="Shao H."/>
            <person name="Sharakhova M.V."/>
            <person name="Sitter C.D."/>
            <person name="Shetty J."/>
            <person name="Smith T.J."/>
            <person name="Strong R."/>
            <person name="Sun J."/>
            <person name="Thomasova D."/>
            <person name="Ton L.Q."/>
            <person name="Topalis P."/>
            <person name="Tu Z."/>
            <person name="Unger M.F."/>
            <person name="Walenz B."/>
            <person name="Wang A."/>
            <person name="Wang J."/>
            <person name="Wang M."/>
            <person name="Wang X."/>
            <person name="Woodford K.J."/>
            <person name="Wortman J.R."/>
            <person name="Wu M."/>
            <person name="Yao A."/>
            <person name="Zdobnov E.M."/>
            <person name="Zhang H."/>
            <person name="Zhao Q."/>
            <person name="Zhao S."/>
            <person name="Zhu S.C."/>
            <person name="Zhimulev I."/>
            <person name="Coluzzi M."/>
            <person name="della Torre A."/>
            <person name="Roth C.W."/>
            <person name="Louis C."/>
            <person name="Kalush F."/>
            <person name="Mural R.J."/>
            <person name="Myers E.W."/>
            <person name="Adams M.D."/>
            <person name="Smith H.O."/>
            <person name="Broder S."/>
            <person name="Gardner M.J."/>
            <person name="Fraser C.M."/>
            <person name="Birney E."/>
            <person name="Bork P."/>
            <person name="Brey P.T."/>
            <person name="Venter J.C."/>
            <person name="Weissenbach J."/>
            <person name="Kafatos F.C."/>
            <person name="Collins F.H."/>
            <person name="Hoffman S.L."/>
        </authorList>
    </citation>
    <scope>NUCLEOTIDE SEQUENCE [LARGE SCALE GENOMIC DNA]</scope>
    <source>
        <strain evidence="6">PEST</strain>
    </source>
</reference>
<dbReference type="eggNOG" id="KOG2141">
    <property type="taxonomic scope" value="Eukaryota"/>
</dbReference>
<gene>
    <name evidence="6" type="ORF">AgaP_AGAP011285</name>
</gene>
<feature type="region of interest" description="Disordered" evidence="4">
    <location>
        <begin position="430"/>
        <end position="449"/>
    </location>
</feature>
<dbReference type="VEuPathDB" id="VectorBase:AGAP011285"/>
<evidence type="ECO:0000313" key="6">
    <source>
        <dbReference type="EMBL" id="EAA05188.4"/>
    </source>
</evidence>
<protein>
    <submittedName>
        <fullName evidence="6">AGAP011285-PA</fullName>
    </submittedName>
</protein>
<dbReference type="InterPro" id="IPR003890">
    <property type="entry name" value="MIF4G-like_typ-3"/>
</dbReference>
<proteinExistence type="inferred from homology"/>
<reference evidence="6" key="4">
    <citation type="journal article" date="2007" name="Genome Biol.">
        <title>Update of the Anopheles gambiae PEST genome assembly.</title>
        <authorList>
            <person name="Sharakhova M.V."/>
            <person name="Hammond M.P."/>
            <person name="Lobo N.F."/>
            <person name="Krzywinski J."/>
            <person name="Unger M.F."/>
            <person name="Hillenmeyer M.E."/>
            <person name="Bruggner R.V."/>
            <person name="Birney E."/>
            <person name="Collins F.H."/>
        </authorList>
    </citation>
    <scope>NUCLEOTIDE SEQUENCE</scope>
    <source>
        <strain evidence="6">PEST</strain>
    </source>
</reference>
<feature type="region of interest" description="Disordered" evidence="4">
    <location>
        <begin position="211"/>
        <end position="424"/>
    </location>
</feature>
<dbReference type="SMART" id="SM00544">
    <property type="entry name" value="MA3"/>
    <property type="match status" value="1"/>
</dbReference>
<comment type="subcellular location">
    <subcellularLocation>
        <location evidence="1">Nucleus</location>
        <location evidence="1">Nucleolus</location>
    </subcellularLocation>
</comment>